<dbReference type="KEGG" id="agv:OJF2_28450"/>
<name>A0A5B9W222_9BACT</name>
<keyword evidence="2" id="KW-1185">Reference proteome</keyword>
<accession>A0A5B9W222</accession>
<sequence>MSADWTAEATSILEGRRDGTGAWAYRPGLGPAAEATALAGLGVLAAGGPDSGSAGARPAAGWLRRHQRPDGAVAVSDGTPGACWATPHALLLWHALGFDPAPRRAAVEWLLRSRGEPLAPPPEERVEIVGHDTSLVGWPWIDGTHSWLEPTAMAVLALCREGQRGHPRVVEGRRLIVDRALHHGGWNYGNRSVFGRELRPQPGPTGQALLALAATDPGGRLHCVDLAVSYLSRVLPEILAPISLAWGVLGLHAWGACPGVAESWLARSYEAHRADRDATVGLGLLLVARAGKLPTLSGAST</sequence>
<dbReference type="OrthoDB" id="5451915at2"/>
<dbReference type="SUPFAM" id="SSF48239">
    <property type="entry name" value="Terpenoid cyclases/Protein prenyltransferases"/>
    <property type="match status" value="1"/>
</dbReference>
<evidence type="ECO:0000313" key="2">
    <source>
        <dbReference type="Proteomes" id="UP000324233"/>
    </source>
</evidence>
<dbReference type="AlphaFoldDB" id="A0A5B9W222"/>
<evidence type="ECO:0008006" key="3">
    <source>
        <dbReference type="Google" id="ProtNLM"/>
    </source>
</evidence>
<dbReference type="Proteomes" id="UP000324233">
    <property type="component" value="Chromosome"/>
</dbReference>
<gene>
    <name evidence="1" type="ORF">OJF2_28450</name>
</gene>
<organism evidence="1 2">
    <name type="scientific">Aquisphaera giovannonii</name>
    <dbReference type="NCBI Taxonomy" id="406548"/>
    <lineage>
        <taxon>Bacteria</taxon>
        <taxon>Pseudomonadati</taxon>
        <taxon>Planctomycetota</taxon>
        <taxon>Planctomycetia</taxon>
        <taxon>Isosphaerales</taxon>
        <taxon>Isosphaeraceae</taxon>
        <taxon>Aquisphaera</taxon>
    </lineage>
</organism>
<dbReference type="Gene3D" id="1.50.10.20">
    <property type="match status" value="1"/>
</dbReference>
<dbReference type="EMBL" id="CP042997">
    <property type="protein sequence ID" value="QEH34309.1"/>
    <property type="molecule type" value="Genomic_DNA"/>
</dbReference>
<protein>
    <recommendedName>
        <fullName evidence="3">Prenyltransferase and squalene oxidase repeat protein</fullName>
    </recommendedName>
</protein>
<dbReference type="RefSeq" id="WP_148594248.1">
    <property type="nucleotide sequence ID" value="NZ_CP042997.1"/>
</dbReference>
<evidence type="ECO:0000313" key="1">
    <source>
        <dbReference type="EMBL" id="QEH34309.1"/>
    </source>
</evidence>
<dbReference type="InterPro" id="IPR008930">
    <property type="entry name" value="Terpenoid_cyclase/PrenylTrfase"/>
</dbReference>
<proteinExistence type="predicted"/>
<reference evidence="1 2" key="1">
    <citation type="submission" date="2019-08" db="EMBL/GenBank/DDBJ databases">
        <title>Deep-cultivation of Planctomycetes and their phenomic and genomic characterization uncovers novel biology.</title>
        <authorList>
            <person name="Wiegand S."/>
            <person name="Jogler M."/>
            <person name="Boedeker C."/>
            <person name="Pinto D."/>
            <person name="Vollmers J."/>
            <person name="Rivas-Marin E."/>
            <person name="Kohn T."/>
            <person name="Peeters S.H."/>
            <person name="Heuer A."/>
            <person name="Rast P."/>
            <person name="Oberbeckmann S."/>
            <person name="Bunk B."/>
            <person name="Jeske O."/>
            <person name="Meyerdierks A."/>
            <person name="Storesund J.E."/>
            <person name="Kallscheuer N."/>
            <person name="Luecker S."/>
            <person name="Lage O.M."/>
            <person name="Pohl T."/>
            <person name="Merkel B.J."/>
            <person name="Hornburger P."/>
            <person name="Mueller R.-W."/>
            <person name="Bruemmer F."/>
            <person name="Labrenz M."/>
            <person name="Spormann A.M."/>
            <person name="Op den Camp H."/>
            <person name="Overmann J."/>
            <person name="Amann R."/>
            <person name="Jetten M.S.M."/>
            <person name="Mascher T."/>
            <person name="Medema M.H."/>
            <person name="Devos D.P."/>
            <person name="Kaster A.-K."/>
            <person name="Ovreas L."/>
            <person name="Rohde M."/>
            <person name="Galperin M.Y."/>
            <person name="Jogler C."/>
        </authorList>
    </citation>
    <scope>NUCLEOTIDE SEQUENCE [LARGE SCALE GENOMIC DNA]</scope>
    <source>
        <strain evidence="1 2">OJF2</strain>
    </source>
</reference>